<keyword evidence="10 13" id="KW-0472">Membrane</keyword>
<feature type="compositionally biased region" description="Low complexity" evidence="12">
    <location>
        <begin position="315"/>
        <end position="329"/>
    </location>
</feature>
<dbReference type="STRING" id="1305764.R9NZ63"/>
<evidence type="ECO:0000256" key="1">
    <source>
        <dbReference type="ARBA" id="ARBA00004477"/>
    </source>
</evidence>
<keyword evidence="7 13" id="KW-0812">Transmembrane</keyword>
<dbReference type="eggNOG" id="KOG2575">
    <property type="taxonomic scope" value="Eukaryota"/>
</dbReference>
<evidence type="ECO:0000256" key="8">
    <source>
        <dbReference type="ARBA" id="ARBA00022824"/>
    </source>
</evidence>
<feature type="transmembrane region" description="Helical" evidence="13">
    <location>
        <begin position="762"/>
        <end position="779"/>
    </location>
</feature>
<accession>R9NZ63</accession>
<dbReference type="RefSeq" id="XP_012187631.1">
    <property type="nucleotide sequence ID" value="XM_012332241.1"/>
</dbReference>
<evidence type="ECO:0000313" key="15">
    <source>
        <dbReference type="Proteomes" id="UP000014071"/>
    </source>
</evidence>
<feature type="region of interest" description="Disordered" evidence="12">
    <location>
        <begin position="917"/>
        <end position="945"/>
    </location>
</feature>
<feature type="compositionally biased region" description="Polar residues" evidence="12">
    <location>
        <begin position="108"/>
        <end position="126"/>
    </location>
</feature>
<dbReference type="InterPro" id="IPR004856">
    <property type="entry name" value="Glyco_trans_ALG6/ALG8"/>
</dbReference>
<dbReference type="UniPathway" id="UPA00378"/>
<comment type="similarity">
    <text evidence="3">Belongs to the ALG6/ALG8 glucosyltransferase family.</text>
</comment>
<keyword evidence="6 14" id="KW-0808">Transferase</keyword>
<keyword evidence="8" id="KW-0256">Endoplasmic reticulum</keyword>
<gene>
    <name evidence="14" type="ORF">PHSY_001613</name>
</gene>
<evidence type="ECO:0000256" key="2">
    <source>
        <dbReference type="ARBA" id="ARBA00004922"/>
    </source>
</evidence>
<feature type="compositionally biased region" description="Polar residues" evidence="12">
    <location>
        <begin position="185"/>
        <end position="202"/>
    </location>
</feature>
<feature type="compositionally biased region" description="Polar residues" evidence="12">
    <location>
        <begin position="235"/>
        <end position="245"/>
    </location>
</feature>
<evidence type="ECO:0000256" key="11">
    <source>
        <dbReference type="ARBA" id="ARBA00032921"/>
    </source>
</evidence>
<keyword evidence="5" id="KW-0328">Glycosyltransferase</keyword>
<dbReference type="Pfam" id="PF03155">
    <property type="entry name" value="Alg6_Alg8"/>
    <property type="match status" value="2"/>
</dbReference>
<evidence type="ECO:0000256" key="6">
    <source>
        <dbReference type="ARBA" id="ARBA00022679"/>
    </source>
</evidence>
<name>R9NZ63_PSEHS</name>
<comment type="pathway">
    <text evidence="2">Protein modification; protein glycosylation.</text>
</comment>
<protein>
    <recommendedName>
        <fullName evidence="4">dolichyl-P-Glc:Man9GlcNAc2-PP-dolichol alpha-1,3-glucosyltransferase</fullName>
        <ecNumber evidence="4">2.4.1.267</ecNumber>
    </recommendedName>
    <alternativeName>
        <fullName evidence="11">Dol-P-Glc:Man(9)GlcNAc(2)-PP-Dol alpha-1,3-glucosyltransferase</fullName>
    </alternativeName>
</protein>
<feature type="transmembrane region" description="Helical" evidence="13">
    <location>
        <begin position="669"/>
        <end position="689"/>
    </location>
</feature>
<keyword evidence="15" id="KW-1185">Reference proteome</keyword>
<dbReference type="GeneID" id="24106910"/>
<comment type="subcellular location">
    <subcellularLocation>
        <location evidence="1">Endoplasmic reticulum membrane</location>
        <topology evidence="1">Multi-pass membrane protein</topology>
    </subcellularLocation>
</comment>
<feature type="transmembrane region" description="Helical" evidence="13">
    <location>
        <begin position="1122"/>
        <end position="1142"/>
    </location>
</feature>
<feature type="compositionally biased region" description="Low complexity" evidence="12">
    <location>
        <begin position="79"/>
        <end position="107"/>
    </location>
</feature>
<dbReference type="EC" id="2.4.1.267" evidence="4"/>
<evidence type="ECO:0000256" key="3">
    <source>
        <dbReference type="ARBA" id="ARBA00008715"/>
    </source>
</evidence>
<feature type="transmembrane region" description="Helical" evidence="13">
    <location>
        <begin position="786"/>
        <end position="809"/>
    </location>
</feature>
<feature type="region of interest" description="Disordered" evidence="12">
    <location>
        <begin position="1"/>
        <end position="369"/>
    </location>
</feature>
<dbReference type="PANTHER" id="PTHR12413:SF1">
    <property type="entry name" value="DOLICHYL PYROPHOSPHATE MAN9GLCNAC2 ALPHA-1,3-GLUCOSYLTRANSFERASE"/>
    <property type="match status" value="1"/>
</dbReference>
<proteinExistence type="inferred from homology"/>
<evidence type="ECO:0000256" key="13">
    <source>
        <dbReference type="SAM" id="Phobius"/>
    </source>
</evidence>
<dbReference type="Proteomes" id="UP000014071">
    <property type="component" value="Unassembled WGS sequence"/>
</dbReference>
<evidence type="ECO:0000256" key="5">
    <source>
        <dbReference type="ARBA" id="ARBA00022676"/>
    </source>
</evidence>
<feature type="transmembrane region" description="Helical" evidence="13">
    <location>
        <begin position="635"/>
        <end position="657"/>
    </location>
</feature>
<dbReference type="OrthoDB" id="5589195at2759"/>
<feature type="compositionally biased region" description="Polar residues" evidence="12">
    <location>
        <begin position="270"/>
        <end position="287"/>
    </location>
</feature>
<evidence type="ECO:0000256" key="12">
    <source>
        <dbReference type="SAM" id="MobiDB-lite"/>
    </source>
</evidence>
<keyword evidence="9 13" id="KW-1133">Transmembrane helix</keyword>
<feature type="transmembrane region" description="Helical" evidence="13">
    <location>
        <begin position="864"/>
        <end position="884"/>
    </location>
</feature>
<dbReference type="GO" id="GO:0042281">
    <property type="term" value="F:dolichyl pyrophosphate Man9GlcNAc2 alpha-1,3-glucosyltransferase activity"/>
    <property type="evidence" value="ECO:0007669"/>
    <property type="project" value="UniProtKB-EC"/>
</dbReference>
<reference evidence="15" key="1">
    <citation type="journal article" date="2013" name="Genome Announc.">
        <title>Draft genome sequence of the basidiomycetous yeast-like fungus Pseudozyma hubeiensis SY62, which produces an abundant amount of the biosurfactant mannosylerythritol lipids.</title>
        <authorList>
            <person name="Konishi M."/>
            <person name="Hatada Y."/>
            <person name="Horiuchi J."/>
        </authorList>
    </citation>
    <scope>NUCLEOTIDE SEQUENCE [LARGE SCALE GENOMIC DNA]</scope>
    <source>
        <strain evidence="15">SY62</strain>
    </source>
</reference>
<dbReference type="GO" id="GO:0005789">
    <property type="term" value="C:endoplasmic reticulum membrane"/>
    <property type="evidence" value="ECO:0007669"/>
    <property type="project" value="UniProtKB-SubCell"/>
</dbReference>
<feature type="compositionally biased region" description="Basic and acidic residues" evidence="12">
    <location>
        <begin position="10"/>
        <end position="27"/>
    </location>
</feature>
<feature type="compositionally biased region" description="Pro residues" evidence="12">
    <location>
        <begin position="436"/>
        <end position="445"/>
    </location>
</feature>
<evidence type="ECO:0000256" key="7">
    <source>
        <dbReference type="ARBA" id="ARBA00022692"/>
    </source>
</evidence>
<dbReference type="AlphaFoldDB" id="R9NZ63"/>
<sequence length="1214" mass="131413">MSEAFSLWQERPEKLFPSRERKSKETVTQDDTSDAHPTTRWIQEQNRITSSSSRTDELDEYGIPIHPSQYHIKSAKRNSALPHSPSLASSSAFRPSPSSRGLLGPSSARENPSTDVRTSPSLSTNPLPLEPSVSLSHIKPQPDDADEDESIGLLLGQSKRRRGRKDSYSSFGSSVLPVPLFASNARYNTHAGSNSGLAQSRQAFPPKQGRSAYPPSNHSGAAPTSRHLAPPPIESSAQQLSQTDASHTRQRHQSNAVASRPSGFDLDSWLRTSQAPAPLRTSPSLGTLATFDSPEQPHRAGAFSEAGNRRRRRQAGSASGLSAGVLSAGPESPRSRRKASATSSRRDASGYSSLAPDHPALTATLELNREAGSRTIDTIEEWRAKSGSSSTLNAAGPSSTQVPDRADDGGEPSDLVPRRRRKSSVKSSSRPVSMDGPPPPLPSIPPTFTAASITSRTGRRRRKDTETSLADLLSPDRAHSAHRKPTSASPKAPALPPALRDLYALSGVGSQAETPVRRLIRWLAKEQLKASIVPLVLLASFLVRWIVARGDWSGRGVGPMHGDFEAQRHWIELTLHLPTSRWYFYDLQYWGLDYPPLTAWVSLACGYASRLFQSTQAGFAFETSRGNEDSATVTFMRATVVVGDLLVYLPAIALYLGRKFEGRGRRTQAIALLSILLQPALILVDHGHFQYNSIMLGFSAACFALLHTTLPHPDAVAASSSTTTVRARRQAVADLSRRLSYEYITAAVFFCLSLSFKQMALYYAPAVFAVMLGRCIGLARIDSERGLTLFIGLGLAVILTFGVVFAPWLTSLEQVGQVVHRIFPLARGLFEDKVANVWCFVSVLPLPARFKLKNVVAAKALARLSLVVTLVAILPGCCLLFWAASQTAKMEMMVAQEMVQTGTSGGGKLLESVAGSARDAKGGASHRSGGVRSRRSPSVVGSVAGAPARSEIESLLAGSVSKSLSGRISHAGPIHEHLAVSHDSDYPHNAAGADARPVASTLPSPAAQMLAYGLISVSSAFFLFGFQTHEKSILLPLLPMTLLLGAKGDTWGGQITAARDWQWSVWLNNMATFSLFPLLKRDGQALQYVVLTLTWNWLIGNLEVPFNPLVSIRLAASRKASFFRRLSIVTYAAAVGLHLVEVVAPRMLPGLQGRVWARYPDIYPVLNVLLTTPCFAVVYVWALVRQVQVAFANGWEVSLFATSSRKSQKGAKSL</sequence>
<dbReference type="HOGENOM" id="CLU_008110_1_0_1"/>
<feature type="region of interest" description="Disordered" evidence="12">
    <location>
        <begin position="382"/>
        <end position="495"/>
    </location>
</feature>
<evidence type="ECO:0000313" key="14">
    <source>
        <dbReference type="EMBL" id="GAC94044.1"/>
    </source>
</evidence>
<feature type="compositionally biased region" description="Polar residues" evidence="12">
    <location>
        <begin position="386"/>
        <end position="402"/>
    </location>
</feature>
<dbReference type="PANTHER" id="PTHR12413">
    <property type="entry name" value="DOLICHYL GLYCOSYLTRANSFERASE"/>
    <property type="match status" value="1"/>
</dbReference>
<evidence type="ECO:0000256" key="10">
    <source>
        <dbReference type="ARBA" id="ARBA00023136"/>
    </source>
</evidence>
<feature type="compositionally biased region" description="Low complexity" evidence="12">
    <location>
        <begin position="922"/>
        <end position="945"/>
    </location>
</feature>
<feature type="compositionally biased region" description="Polar residues" evidence="12">
    <location>
        <begin position="40"/>
        <end position="53"/>
    </location>
</feature>
<evidence type="ECO:0000256" key="4">
    <source>
        <dbReference type="ARBA" id="ARBA00011937"/>
    </source>
</evidence>
<organism evidence="14 15">
    <name type="scientific">Pseudozyma hubeiensis (strain SY62)</name>
    <name type="common">Yeast</name>
    <dbReference type="NCBI Taxonomy" id="1305764"/>
    <lineage>
        <taxon>Eukaryota</taxon>
        <taxon>Fungi</taxon>
        <taxon>Dikarya</taxon>
        <taxon>Basidiomycota</taxon>
        <taxon>Ustilaginomycotina</taxon>
        <taxon>Ustilaginomycetes</taxon>
        <taxon>Ustilaginales</taxon>
        <taxon>Ustilaginaceae</taxon>
        <taxon>Pseudozyma</taxon>
    </lineage>
</organism>
<feature type="transmembrane region" description="Helical" evidence="13">
    <location>
        <begin position="1162"/>
        <end position="1184"/>
    </location>
</feature>
<dbReference type="EMBL" id="DF238782">
    <property type="protein sequence ID" value="GAC94044.1"/>
    <property type="molecule type" value="Genomic_DNA"/>
</dbReference>
<evidence type="ECO:0000256" key="9">
    <source>
        <dbReference type="ARBA" id="ARBA00022989"/>
    </source>
</evidence>